<dbReference type="EnsemblMetazoa" id="HelroT165994">
    <property type="protein sequence ID" value="HelroP165994"/>
    <property type="gene ID" value="HelroG165994"/>
</dbReference>
<gene>
    <name evidence="2" type="primary">20201297</name>
    <name evidence="1" type="ORF">HELRODRAFT_165994</name>
</gene>
<evidence type="ECO:0000313" key="1">
    <source>
        <dbReference type="EMBL" id="ESN90335.1"/>
    </source>
</evidence>
<reference evidence="2" key="3">
    <citation type="submission" date="2015-06" db="UniProtKB">
        <authorList>
            <consortium name="EnsemblMetazoa"/>
        </authorList>
    </citation>
    <scope>IDENTIFICATION</scope>
</reference>
<name>T1EXJ7_HELRO</name>
<dbReference type="AlphaFoldDB" id="T1EXJ7"/>
<proteinExistence type="predicted"/>
<dbReference type="EMBL" id="AMQM01002231">
    <property type="status" value="NOT_ANNOTATED_CDS"/>
    <property type="molecule type" value="Genomic_DNA"/>
</dbReference>
<evidence type="ECO:0000313" key="2">
    <source>
        <dbReference type="EnsemblMetazoa" id="HelroP165994"/>
    </source>
</evidence>
<protein>
    <submittedName>
        <fullName evidence="1 2">Uncharacterized protein</fullName>
    </submittedName>
</protein>
<dbReference type="KEGG" id="hro:HELRODRAFT_165994"/>
<dbReference type="HOGENOM" id="CLU_2099523_0_0_1"/>
<dbReference type="Proteomes" id="UP000015101">
    <property type="component" value="Unassembled WGS sequence"/>
</dbReference>
<reference evidence="1 3" key="2">
    <citation type="journal article" date="2013" name="Nature">
        <title>Insights into bilaterian evolution from three spiralian genomes.</title>
        <authorList>
            <person name="Simakov O."/>
            <person name="Marletaz F."/>
            <person name="Cho S.J."/>
            <person name="Edsinger-Gonzales E."/>
            <person name="Havlak P."/>
            <person name="Hellsten U."/>
            <person name="Kuo D.H."/>
            <person name="Larsson T."/>
            <person name="Lv J."/>
            <person name="Arendt D."/>
            <person name="Savage R."/>
            <person name="Osoegawa K."/>
            <person name="de Jong P."/>
            <person name="Grimwood J."/>
            <person name="Chapman J.A."/>
            <person name="Shapiro H."/>
            <person name="Aerts A."/>
            <person name="Otillar R.P."/>
            <person name="Terry A.Y."/>
            <person name="Boore J.L."/>
            <person name="Grigoriev I.V."/>
            <person name="Lindberg D.R."/>
            <person name="Seaver E.C."/>
            <person name="Weisblat D.A."/>
            <person name="Putnam N.H."/>
            <person name="Rokhsar D.S."/>
        </authorList>
    </citation>
    <scope>NUCLEOTIDE SEQUENCE</scope>
</reference>
<dbReference type="RefSeq" id="XP_009031284.1">
    <property type="nucleotide sequence ID" value="XM_009033036.1"/>
</dbReference>
<sequence length="116" mass="13081">MEENKKRKGDNCGSNMIYWKKWCDRVATTIEIPSTSTVATDHISPSKSVIEAESVSDSKDEPHLIAAKLDIEVNTGAFCRICVIMGRSFERKGSGKLHLKFLKHTHKPLIIREILN</sequence>
<keyword evidence="3" id="KW-1185">Reference proteome</keyword>
<reference evidence="3" key="1">
    <citation type="submission" date="2012-12" db="EMBL/GenBank/DDBJ databases">
        <authorList>
            <person name="Hellsten U."/>
            <person name="Grimwood J."/>
            <person name="Chapman J.A."/>
            <person name="Shapiro H."/>
            <person name="Aerts A."/>
            <person name="Otillar R.P."/>
            <person name="Terry A.Y."/>
            <person name="Boore J.L."/>
            <person name="Simakov O."/>
            <person name="Marletaz F."/>
            <person name="Cho S.-J."/>
            <person name="Edsinger-Gonzales E."/>
            <person name="Havlak P."/>
            <person name="Kuo D.-H."/>
            <person name="Larsson T."/>
            <person name="Lv J."/>
            <person name="Arendt D."/>
            <person name="Savage R."/>
            <person name="Osoegawa K."/>
            <person name="de Jong P."/>
            <person name="Lindberg D.R."/>
            <person name="Seaver E.C."/>
            <person name="Weisblat D.A."/>
            <person name="Putnam N.H."/>
            <person name="Grigoriev I.V."/>
            <person name="Rokhsar D.S."/>
        </authorList>
    </citation>
    <scope>NUCLEOTIDE SEQUENCE</scope>
</reference>
<dbReference type="EMBL" id="KB097753">
    <property type="protein sequence ID" value="ESN90335.1"/>
    <property type="molecule type" value="Genomic_DNA"/>
</dbReference>
<accession>T1EXJ7</accession>
<organism evidence="2 3">
    <name type="scientific">Helobdella robusta</name>
    <name type="common">Californian leech</name>
    <dbReference type="NCBI Taxonomy" id="6412"/>
    <lineage>
        <taxon>Eukaryota</taxon>
        <taxon>Metazoa</taxon>
        <taxon>Spiralia</taxon>
        <taxon>Lophotrochozoa</taxon>
        <taxon>Annelida</taxon>
        <taxon>Clitellata</taxon>
        <taxon>Hirudinea</taxon>
        <taxon>Rhynchobdellida</taxon>
        <taxon>Glossiphoniidae</taxon>
        <taxon>Helobdella</taxon>
    </lineage>
</organism>
<dbReference type="InParanoid" id="T1EXJ7"/>
<evidence type="ECO:0000313" key="3">
    <source>
        <dbReference type="Proteomes" id="UP000015101"/>
    </source>
</evidence>
<dbReference type="CTD" id="20201297"/>
<dbReference type="GeneID" id="20201297"/>